<reference evidence="1" key="1">
    <citation type="submission" date="2022-01" db="EMBL/GenBank/DDBJ databases">
        <authorList>
            <person name="King R."/>
        </authorList>
    </citation>
    <scope>NUCLEOTIDE SEQUENCE</scope>
</reference>
<protein>
    <submittedName>
        <fullName evidence="1">Uncharacterized protein</fullName>
    </submittedName>
</protein>
<dbReference type="OrthoDB" id="8186989at2759"/>
<evidence type="ECO:0000313" key="1">
    <source>
        <dbReference type="EMBL" id="CAH1393688.1"/>
    </source>
</evidence>
<evidence type="ECO:0000313" key="2">
    <source>
        <dbReference type="Proteomes" id="UP001152798"/>
    </source>
</evidence>
<name>A0A9P0H1B7_NEZVI</name>
<gene>
    <name evidence="1" type="ORF">NEZAVI_LOCUS4316</name>
</gene>
<sequence>MGFGLRGIGFGLRGWDLVGGLGGFGFVGGLPQHQPLPAHMIPFSPLLYQYQFAMAQAAGGKVPVAAAAANIVELQRQAADIQRQYLLDMIPSPNTRHSMNNWKT</sequence>
<dbReference type="Proteomes" id="UP001152798">
    <property type="component" value="Chromosome 2"/>
</dbReference>
<dbReference type="EMBL" id="OV725078">
    <property type="protein sequence ID" value="CAH1393688.1"/>
    <property type="molecule type" value="Genomic_DNA"/>
</dbReference>
<keyword evidence="2" id="KW-1185">Reference proteome</keyword>
<dbReference type="AlphaFoldDB" id="A0A9P0H1B7"/>
<organism evidence="1 2">
    <name type="scientific">Nezara viridula</name>
    <name type="common">Southern green stink bug</name>
    <name type="synonym">Cimex viridulus</name>
    <dbReference type="NCBI Taxonomy" id="85310"/>
    <lineage>
        <taxon>Eukaryota</taxon>
        <taxon>Metazoa</taxon>
        <taxon>Ecdysozoa</taxon>
        <taxon>Arthropoda</taxon>
        <taxon>Hexapoda</taxon>
        <taxon>Insecta</taxon>
        <taxon>Pterygota</taxon>
        <taxon>Neoptera</taxon>
        <taxon>Paraneoptera</taxon>
        <taxon>Hemiptera</taxon>
        <taxon>Heteroptera</taxon>
        <taxon>Panheteroptera</taxon>
        <taxon>Pentatomomorpha</taxon>
        <taxon>Pentatomoidea</taxon>
        <taxon>Pentatomidae</taxon>
        <taxon>Pentatominae</taxon>
        <taxon>Nezara</taxon>
    </lineage>
</organism>
<accession>A0A9P0H1B7</accession>
<proteinExistence type="predicted"/>